<organism evidence="1 2">
    <name type="scientific">Adineta steineri</name>
    <dbReference type="NCBI Taxonomy" id="433720"/>
    <lineage>
        <taxon>Eukaryota</taxon>
        <taxon>Metazoa</taxon>
        <taxon>Spiralia</taxon>
        <taxon>Gnathifera</taxon>
        <taxon>Rotifera</taxon>
        <taxon>Eurotatoria</taxon>
        <taxon>Bdelloidea</taxon>
        <taxon>Adinetida</taxon>
        <taxon>Adinetidae</taxon>
        <taxon>Adineta</taxon>
    </lineage>
</organism>
<gene>
    <name evidence="1" type="ORF">OKA104_LOCUS49988</name>
</gene>
<dbReference type="Proteomes" id="UP000663881">
    <property type="component" value="Unassembled WGS sequence"/>
</dbReference>
<dbReference type="EMBL" id="CAJOAY010024345">
    <property type="protein sequence ID" value="CAF4373940.1"/>
    <property type="molecule type" value="Genomic_DNA"/>
</dbReference>
<evidence type="ECO:0000313" key="2">
    <source>
        <dbReference type="Proteomes" id="UP000663881"/>
    </source>
</evidence>
<protein>
    <submittedName>
        <fullName evidence="1">Uncharacterized protein</fullName>
    </submittedName>
</protein>
<sequence length="174" mass="20042">LAIFLLKYQVYSIPTCIIIDTNSIQQNEDEISSSSSSNNQSSSSILLRNLRLLNSKYSPTLPDFAIQSVPLSYIDLKQTSLPPLIDIDEAIFKKTLTEPIIERTFSPCTLETLDKLEKQMVIPFEFRRLRIEKPDHNTKYLDDDLHETVPDLSTTVYERRSDPEGVHFCRTCRD</sequence>
<feature type="non-terminal residue" evidence="1">
    <location>
        <position position="174"/>
    </location>
</feature>
<name>A0A820MK69_9BILA</name>
<comment type="caution">
    <text evidence="1">The sequence shown here is derived from an EMBL/GenBank/DDBJ whole genome shotgun (WGS) entry which is preliminary data.</text>
</comment>
<proteinExistence type="predicted"/>
<dbReference type="AlphaFoldDB" id="A0A820MK69"/>
<reference evidence="1" key="1">
    <citation type="submission" date="2021-02" db="EMBL/GenBank/DDBJ databases">
        <authorList>
            <person name="Nowell W R."/>
        </authorList>
    </citation>
    <scope>NUCLEOTIDE SEQUENCE</scope>
</reference>
<evidence type="ECO:0000313" key="1">
    <source>
        <dbReference type="EMBL" id="CAF4373940.1"/>
    </source>
</evidence>
<feature type="non-terminal residue" evidence="1">
    <location>
        <position position="1"/>
    </location>
</feature>
<accession>A0A820MK69</accession>